<dbReference type="Proteomes" id="UP001151760">
    <property type="component" value="Unassembled WGS sequence"/>
</dbReference>
<comment type="caution">
    <text evidence="3">The sequence shown here is derived from an EMBL/GenBank/DDBJ whole genome shotgun (WGS) entry which is preliminary data.</text>
</comment>
<evidence type="ECO:0000256" key="1">
    <source>
        <dbReference type="SAM" id="Coils"/>
    </source>
</evidence>
<feature type="region of interest" description="Disordered" evidence="2">
    <location>
        <begin position="113"/>
        <end position="140"/>
    </location>
</feature>
<reference evidence="3" key="2">
    <citation type="submission" date="2022-01" db="EMBL/GenBank/DDBJ databases">
        <authorList>
            <person name="Yamashiro T."/>
            <person name="Shiraishi A."/>
            <person name="Satake H."/>
            <person name="Nakayama K."/>
        </authorList>
    </citation>
    <scope>NUCLEOTIDE SEQUENCE</scope>
</reference>
<evidence type="ECO:0000313" key="4">
    <source>
        <dbReference type="Proteomes" id="UP001151760"/>
    </source>
</evidence>
<protein>
    <submittedName>
        <fullName evidence="3">Uncharacterized protein</fullName>
    </submittedName>
</protein>
<gene>
    <name evidence="3" type="ORF">Tco_0747788</name>
</gene>
<keyword evidence="4" id="KW-1185">Reference proteome</keyword>
<sequence length="176" mass="20042">MFIMSLVGPEVTRNASTRFNVSRKSTNLPTTTSTSSNTTRANQDNTLRINRGTRYDIQRIINVDQSRENVEEAKIQLTTEQVDWRDDTNDEPEDQELEAHYLSMAQIQEVTPNAANNSGPIFDAEPLQKMSTNGDQADHDDDHLARERNLLASLIEKLKCETEDNKNRNKFLESSN</sequence>
<dbReference type="EMBL" id="BQNB010010734">
    <property type="protein sequence ID" value="GJS81247.1"/>
    <property type="molecule type" value="Genomic_DNA"/>
</dbReference>
<accession>A0ABQ4YWG9</accession>
<name>A0ABQ4YWG9_9ASTR</name>
<feature type="compositionally biased region" description="Low complexity" evidence="2">
    <location>
        <begin position="25"/>
        <end position="39"/>
    </location>
</feature>
<organism evidence="3 4">
    <name type="scientific">Tanacetum coccineum</name>
    <dbReference type="NCBI Taxonomy" id="301880"/>
    <lineage>
        <taxon>Eukaryota</taxon>
        <taxon>Viridiplantae</taxon>
        <taxon>Streptophyta</taxon>
        <taxon>Embryophyta</taxon>
        <taxon>Tracheophyta</taxon>
        <taxon>Spermatophyta</taxon>
        <taxon>Magnoliopsida</taxon>
        <taxon>eudicotyledons</taxon>
        <taxon>Gunneridae</taxon>
        <taxon>Pentapetalae</taxon>
        <taxon>asterids</taxon>
        <taxon>campanulids</taxon>
        <taxon>Asterales</taxon>
        <taxon>Asteraceae</taxon>
        <taxon>Asteroideae</taxon>
        <taxon>Anthemideae</taxon>
        <taxon>Anthemidinae</taxon>
        <taxon>Tanacetum</taxon>
    </lineage>
</organism>
<evidence type="ECO:0000313" key="3">
    <source>
        <dbReference type="EMBL" id="GJS81247.1"/>
    </source>
</evidence>
<evidence type="ECO:0000256" key="2">
    <source>
        <dbReference type="SAM" id="MobiDB-lite"/>
    </source>
</evidence>
<keyword evidence="1" id="KW-0175">Coiled coil</keyword>
<reference evidence="3" key="1">
    <citation type="journal article" date="2022" name="Int. J. Mol. Sci.">
        <title>Draft Genome of Tanacetum Coccineum: Genomic Comparison of Closely Related Tanacetum-Family Plants.</title>
        <authorList>
            <person name="Yamashiro T."/>
            <person name="Shiraishi A."/>
            <person name="Nakayama K."/>
            <person name="Satake H."/>
        </authorList>
    </citation>
    <scope>NUCLEOTIDE SEQUENCE</scope>
</reference>
<feature type="region of interest" description="Disordered" evidence="2">
    <location>
        <begin position="19"/>
        <end position="43"/>
    </location>
</feature>
<proteinExistence type="predicted"/>
<feature type="coiled-coil region" evidence="1">
    <location>
        <begin position="144"/>
        <end position="175"/>
    </location>
</feature>